<dbReference type="EMBL" id="LBSA01000001">
    <property type="protein sequence ID" value="KKQ10715.1"/>
    <property type="molecule type" value="Genomic_DNA"/>
</dbReference>
<comment type="caution">
    <text evidence="3">The sequence shown here is derived from an EMBL/GenBank/DDBJ whole genome shotgun (WGS) entry which is preliminary data.</text>
</comment>
<comment type="similarity">
    <text evidence="1 2">Belongs to the UPF0235 family.</text>
</comment>
<sequence length="93" mass="10606">MKISVSAKPKSKKEFIKKLKDFSYSVAVKEEAKEGRANEAVIKALSEYFNIPKSEIKIVTGLSFKQKIIELPLTEKEIKEIEDSKILQPRLIP</sequence>
<protein>
    <recommendedName>
        <fullName evidence="2">UPF0235 protein US19_C0001G0053</fullName>
    </recommendedName>
</protein>
<dbReference type="SUPFAM" id="SSF69786">
    <property type="entry name" value="YggU-like"/>
    <property type="match status" value="1"/>
</dbReference>
<dbReference type="NCBIfam" id="TIGR00251">
    <property type="entry name" value="DUF167 family protein"/>
    <property type="match status" value="1"/>
</dbReference>
<organism evidence="3 4">
    <name type="scientific">Candidatus Daviesbacteria bacterium GW2011_GWB1_36_5</name>
    <dbReference type="NCBI Taxonomy" id="1618426"/>
    <lineage>
        <taxon>Bacteria</taxon>
        <taxon>Candidatus Daviesiibacteriota</taxon>
    </lineage>
</organism>
<gene>
    <name evidence="3" type="ORF">US19_C0001G0053</name>
</gene>
<dbReference type="HAMAP" id="MF_00634">
    <property type="entry name" value="UPF0235"/>
    <property type="match status" value="1"/>
</dbReference>
<evidence type="ECO:0000256" key="2">
    <source>
        <dbReference type="HAMAP-Rule" id="MF_00634"/>
    </source>
</evidence>
<evidence type="ECO:0000313" key="4">
    <source>
        <dbReference type="Proteomes" id="UP000034492"/>
    </source>
</evidence>
<evidence type="ECO:0000313" key="3">
    <source>
        <dbReference type="EMBL" id="KKQ10715.1"/>
    </source>
</evidence>
<dbReference type="PANTHER" id="PTHR13420">
    <property type="entry name" value="UPF0235 PROTEIN C15ORF40"/>
    <property type="match status" value="1"/>
</dbReference>
<accession>A0A0G0FB15</accession>
<dbReference type="Proteomes" id="UP000034492">
    <property type="component" value="Unassembled WGS sequence"/>
</dbReference>
<name>A0A0G0FB15_9BACT</name>
<dbReference type="PANTHER" id="PTHR13420:SF7">
    <property type="entry name" value="UPF0235 PROTEIN C15ORF40"/>
    <property type="match status" value="1"/>
</dbReference>
<dbReference type="GO" id="GO:0005737">
    <property type="term" value="C:cytoplasm"/>
    <property type="evidence" value="ECO:0007669"/>
    <property type="project" value="TreeGrafter"/>
</dbReference>
<dbReference type="InterPro" id="IPR003746">
    <property type="entry name" value="DUF167"/>
</dbReference>
<dbReference type="AlphaFoldDB" id="A0A0G0FB15"/>
<dbReference type="Pfam" id="PF02594">
    <property type="entry name" value="DUF167"/>
    <property type="match status" value="1"/>
</dbReference>
<dbReference type="SMART" id="SM01152">
    <property type="entry name" value="DUF167"/>
    <property type="match status" value="1"/>
</dbReference>
<reference evidence="3 4" key="1">
    <citation type="journal article" date="2015" name="Nature">
        <title>rRNA introns, odd ribosomes, and small enigmatic genomes across a large radiation of phyla.</title>
        <authorList>
            <person name="Brown C.T."/>
            <person name="Hug L.A."/>
            <person name="Thomas B.C."/>
            <person name="Sharon I."/>
            <person name="Castelle C.J."/>
            <person name="Singh A."/>
            <person name="Wilkins M.J."/>
            <person name="Williams K.H."/>
            <person name="Banfield J.F."/>
        </authorList>
    </citation>
    <scope>NUCLEOTIDE SEQUENCE [LARGE SCALE GENOMIC DNA]</scope>
</reference>
<dbReference type="Gene3D" id="3.30.1200.10">
    <property type="entry name" value="YggU-like"/>
    <property type="match status" value="1"/>
</dbReference>
<evidence type="ECO:0000256" key="1">
    <source>
        <dbReference type="ARBA" id="ARBA00010364"/>
    </source>
</evidence>
<dbReference type="InterPro" id="IPR036591">
    <property type="entry name" value="YggU-like_sf"/>
</dbReference>
<proteinExistence type="inferred from homology"/>